<dbReference type="AlphaFoldDB" id="A0AAD6ZB87"/>
<keyword evidence="3" id="KW-1185">Reference proteome</keyword>
<feature type="region of interest" description="Disordered" evidence="1">
    <location>
        <begin position="240"/>
        <end position="280"/>
    </location>
</feature>
<evidence type="ECO:0000313" key="2">
    <source>
        <dbReference type="EMBL" id="KAJ7315119.1"/>
    </source>
</evidence>
<proteinExistence type="predicted"/>
<sequence>MSETLGHSDNSEPGPVGRLAGANGKEHALLVLDSLSPSAKRFRGGQDPLNRLPHPNCQRLAHITAHSGYLKCGWDSGTVTPHSNTPKYARYAARSGCSRHGDSTLEHAKQLWSLPTRTRQIMWDMRLVLDARAFITIPNSNLLKDGQDPTRSECSRVGLDFGAVGKELGWRYAFITIPNSNVSKDGQDPTRSECSRTGKMRPVVDARGGGRIFVTVEVGLGRNSVSLFIRATTTMARRVDQRKKESAPEVQADVQSSAVSSLTHTAAKLPRLKRKGMRPQFITEKTRTLFEKNDEFKWQKNDKLRQHGLYSSAALKAKRRKSDKPRVKPGKKSSTPPTLTEELGPSDSEQVTKETTVSTTDTDGKQDTSSNALAEAEREASETLASMWQTGGSVVRPEREASLHQSPRQVFWLLAALGLISMDLKSYDEGASGEDEYEVGARTISEVAGHQVEADCPISSPYRISAMRHLPPPVSRLSARVPLQFATPSSSESGESTSSPELLPPMRSVLDYLDDYMWRGRR</sequence>
<feature type="region of interest" description="Disordered" evidence="1">
    <location>
        <begin position="309"/>
        <end position="384"/>
    </location>
</feature>
<accession>A0AAD6ZB87</accession>
<dbReference type="EMBL" id="JARIHO010000063">
    <property type="protein sequence ID" value="KAJ7315119.1"/>
    <property type="molecule type" value="Genomic_DNA"/>
</dbReference>
<dbReference type="Proteomes" id="UP001218218">
    <property type="component" value="Unassembled WGS sequence"/>
</dbReference>
<gene>
    <name evidence="2" type="ORF">DFH08DRAFT_820719</name>
</gene>
<protein>
    <submittedName>
        <fullName evidence="2">Uncharacterized protein</fullName>
    </submittedName>
</protein>
<feature type="compositionally biased region" description="Low complexity" evidence="1">
    <location>
        <begin position="250"/>
        <end position="261"/>
    </location>
</feature>
<evidence type="ECO:0000256" key="1">
    <source>
        <dbReference type="SAM" id="MobiDB-lite"/>
    </source>
</evidence>
<name>A0AAD6ZB87_9AGAR</name>
<feature type="compositionally biased region" description="Basic residues" evidence="1">
    <location>
        <begin position="316"/>
        <end position="331"/>
    </location>
</feature>
<feature type="region of interest" description="Disordered" evidence="1">
    <location>
        <begin position="1"/>
        <end position="21"/>
    </location>
</feature>
<reference evidence="2" key="1">
    <citation type="submission" date="2023-03" db="EMBL/GenBank/DDBJ databases">
        <title>Massive genome expansion in bonnet fungi (Mycena s.s.) driven by repeated elements and novel gene families across ecological guilds.</title>
        <authorList>
            <consortium name="Lawrence Berkeley National Laboratory"/>
            <person name="Harder C.B."/>
            <person name="Miyauchi S."/>
            <person name="Viragh M."/>
            <person name="Kuo A."/>
            <person name="Thoen E."/>
            <person name="Andreopoulos B."/>
            <person name="Lu D."/>
            <person name="Skrede I."/>
            <person name="Drula E."/>
            <person name="Henrissat B."/>
            <person name="Morin E."/>
            <person name="Kohler A."/>
            <person name="Barry K."/>
            <person name="LaButti K."/>
            <person name="Morin E."/>
            <person name="Salamov A."/>
            <person name="Lipzen A."/>
            <person name="Mereny Z."/>
            <person name="Hegedus B."/>
            <person name="Baldrian P."/>
            <person name="Stursova M."/>
            <person name="Weitz H."/>
            <person name="Taylor A."/>
            <person name="Grigoriev I.V."/>
            <person name="Nagy L.G."/>
            <person name="Martin F."/>
            <person name="Kauserud H."/>
        </authorList>
    </citation>
    <scope>NUCLEOTIDE SEQUENCE</scope>
    <source>
        <strain evidence="2">CBHHK002</strain>
    </source>
</reference>
<comment type="caution">
    <text evidence="2">The sequence shown here is derived from an EMBL/GenBank/DDBJ whole genome shotgun (WGS) entry which is preliminary data.</text>
</comment>
<organism evidence="2 3">
    <name type="scientific">Mycena albidolilacea</name>
    <dbReference type="NCBI Taxonomy" id="1033008"/>
    <lineage>
        <taxon>Eukaryota</taxon>
        <taxon>Fungi</taxon>
        <taxon>Dikarya</taxon>
        <taxon>Basidiomycota</taxon>
        <taxon>Agaricomycotina</taxon>
        <taxon>Agaricomycetes</taxon>
        <taxon>Agaricomycetidae</taxon>
        <taxon>Agaricales</taxon>
        <taxon>Marasmiineae</taxon>
        <taxon>Mycenaceae</taxon>
        <taxon>Mycena</taxon>
    </lineage>
</organism>
<evidence type="ECO:0000313" key="3">
    <source>
        <dbReference type="Proteomes" id="UP001218218"/>
    </source>
</evidence>